<evidence type="ECO:0000256" key="4">
    <source>
        <dbReference type="SAM" id="MobiDB-lite"/>
    </source>
</evidence>
<dbReference type="InterPro" id="IPR023296">
    <property type="entry name" value="Glyco_hydro_beta-prop_sf"/>
</dbReference>
<name>A0A1F5EKY1_9BACT</name>
<protein>
    <recommendedName>
        <fullName evidence="7">Glycosidase</fullName>
    </recommendedName>
</protein>
<dbReference type="Proteomes" id="UP000186670">
    <property type="component" value="Unassembled WGS sequence"/>
</dbReference>
<comment type="caution">
    <text evidence="5">The sequence shown here is derived from an EMBL/GenBank/DDBJ whole genome shotgun (WGS) entry which is preliminary data.</text>
</comment>
<dbReference type="AlphaFoldDB" id="A0A1F5EKY1"/>
<comment type="similarity">
    <text evidence="3">Belongs to the glycosyl hydrolase 130 family.</text>
</comment>
<feature type="compositionally biased region" description="Basic residues" evidence="4">
    <location>
        <begin position="46"/>
        <end position="60"/>
    </location>
</feature>
<organism evidence="5 6">
    <name type="scientific">Candidatus Campbellbacteria bacterium RIFCSPHIGHO2_01_FULL_34_10</name>
    <dbReference type="NCBI Taxonomy" id="1797577"/>
    <lineage>
        <taxon>Bacteria</taxon>
        <taxon>Candidatus Campbelliibacteriota</taxon>
    </lineage>
</organism>
<accession>A0A1F5EKY1</accession>
<sequence length="468" mass="53048">MGVFNDWLKKVVNEEGKKQPKPISVGPKSKHKKKVVKAVKEEKVSKTSHKSTPKKIKKASKKVDSIVVKKTKKVTKKVKSETKKALVKKTTKKKVDSIVVKKVRKKVLKKKQEEKKHADVHKKIKHIVKKFEGNPIIAPSEKNRWESKATFNPAVLHAEGKIHLLYRAMGDSDVSVLGYTASEDGFTMTERSDEPVYFSTKTHEALKKKNKGKKSPIDYVSGGGLNGGCEDPRLTLIEDTVYLTYTAFDGWGSLRMALSSISLKDFLKKKWNWKKPIMISRPGEIHKNWVLFPEKIDGKFAVLHSINPDILIEQLDDLEFNDKEHIDGFFSTQKNKDRWDSWVRGAGPPPIKTKDGWLLIYHAMDIYNDPDKYKMGAMLLDLKNPQKIIARSKEPILEPDMHYENEGWKAGVSYCCGAVVKDDQLMIYYGGADKVSCVATADADKFVKTLLKSGKPKVKPLDDSRDSR</sequence>
<dbReference type="CDD" id="cd18614">
    <property type="entry name" value="GH130"/>
    <property type="match status" value="1"/>
</dbReference>
<feature type="region of interest" description="Disordered" evidence="4">
    <location>
        <begin position="39"/>
        <end position="62"/>
    </location>
</feature>
<evidence type="ECO:0000256" key="1">
    <source>
        <dbReference type="ARBA" id="ARBA00022676"/>
    </source>
</evidence>
<feature type="region of interest" description="Disordered" evidence="4">
    <location>
        <begin position="15"/>
        <end position="34"/>
    </location>
</feature>
<dbReference type="Gene3D" id="2.115.10.20">
    <property type="entry name" value="Glycosyl hydrolase domain, family 43"/>
    <property type="match status" value="1"/>
</dbReference>
<keyword evidence="2" id="KW-0808">Transferase</keyword>
<evidence type="ECO:0000313" key="6">
    <source>
        <dbReference type="Proteomes" id="UP000186670"/>
    </source>
</evidence>
<proteinExistence type="inferred from homology"/>
<dbReference type="PANTHER" id="PTHR34106:SF5">
    <property type="entry name" value="GLYCOSIDASE"/>
    <property type="match status" value="1"/>
</dbReference>
<evidence type="ECO:0000313" key="5">
    <source>
        <dbReference type="EMBL" id="OGD68067.1"/>
    </source>
</evidence>
<evidence type="ECO:0008006" key="7">
    <source>
        <dbReference type="Google" id="ProtNLM"/>
    </source>
</evidence>
<dbReference type="Pfam" id="PF04041">
    <property type="entry name" value="Glyco_hydro_130"/>
    <property type="match status" value="1"/>
</dbReference>
<gene>
    <name evidence="5" type="ORF">A2811_02355</name>
</gene>
<dbReference type="InterPro" id="IPR007184">
    <property type="entry name" value="Mannoside_phosphorylase"/>
</dbReference>
<evidence type="ECO:0000256" key="2">
    <source>
        <dbReference type="ARBA" id="ARBA00022679"/>
    </source>
</evidence>
<reference evidence="5 6" key="1">
    <citation type="journal article" date="2016" name="Nat. Commun.">
        <title>Thousands of microbial genomes shed light on interconnected biogeochemical processes in an aquifer system.</title>
        <authorList>
            <person name="Anantharaman K."/>
            <person name="Brown C.T."/>
            <person name="Hug L.A."/>
            <person name="Sharon I."/>
            <person name="Castelle C.J."/>
            <person name="Probst A.J."/>
            <person name="Thomas B.C."/>
            <person name="Singh A."/>
            <person name="Wilkins M.J."/>
            <person name="Karaoz U."/>
            <person name="Brodie E.L."/>
            <person name="Williams K.H."/>
            <person name="Hubbard S.S."/>
            <person name="Banfield J.F."/>
        </authorList>
    </citation>
    <scope>NUCLEOTIDE SEQUENCE [LARGE SCALE GENOMIC DNA]</scope>
</reference>
<keyword evidence="1" id="KW-0328">Glycosyltransferase</keyword>
<dbReference type="SUPFAM" id="SSF75005">
    <property type="entry name" value="Arabinanase/levansucrase/invertase"/>
    <property type="match status" value="1"/>
</dbReference>
<dbReference type="PANTHER" id="PTHR34106">
    <property type="entry name" value="GLYCOSIDASE"/>
    <property type="match status" value="1"/>
</dbReference>
<dbReference type="EMBL" id="MEZZ01000041">
    <property type="protein sequence ID" value="OGD68067.1"/>
    <property type="molecule type" value="Genomic_DNA"/>
</dbReference>
<evidence type="ECO:0000256" key="3">
    <source>
        <dbReference type="ARBA" id="ARBA00024356"/>
    </source>
</evidence>
<dbReference type="GO" id="GO:0016757">
    <property type="term" value="F:glycosyltransferase activity"/>
    <property type="evidence" value="ECO:0007669"/>
    <property type="project" value="UniProtKB-KW"/>
</dbReference>